<feature type="transmembrane region" description="Helical" evidence="1">
    <location>
        <begin position="120"/>
        <end position="146"/>
    </location>
</feature>
<accession>A0A0C9Y123</accession>
<evidence type="ECO:0000313" key="2">
    <source>
        <dbReference type="EMBL" id="KIK01788.1"/>
    </source>
</evidence>
<protein>
    <submittedName>
        <fullName evidence="2">Uncharacterized protein</fullName>
    </submittedName>
</protein>
<reference evidence="3" key="2">
    <citation type="submission" date="2015-01" db="EMBL/GenBank/DDBJ databases">
        <title>Evolutionary Origins and Diversification of the Mycorrhizal Mutualists.</title>
        <authorList>
            <consortium name="DOE Joint Genome Institute"/>
            <consortium name="Mycorrhizal Genomics Consortium"/>
            <person name="Kohler A."/>
            <person name="Kuo A."/>
            <person name="Nagy L.G."/>
            <person name="Floudas D."/>
            <person name="Copeland A."/>
            <person name="Barry K.W."/>
            <person name="Cichocki N."/>
            <person name="Veneault-Fourrey C."/>
            <person name="LaButti K."/>
            <person name="Lindquist E.A."/>
            <person name="Lipzen A."/>
            <person name="Lundell T."/>
            <person name="Morin E."/>
            <person name="Murat C."/>
            <person name="Riley R."/>
            <person name="Ohm R."/>
            <person name="Sun H."/>
            <person name="Tunlid A."/>
            <person name="Henrissat B."/>
            <person name="Grigoriev I.V."/>
            <person name="Hibbett D.S."/>
            <person name="Martin F."/>
        </authorList>
    </citation>
    <scope>NUCLEOTIDE SEQUENCE [LARGE SCALE GENOMIC DNA]</scope>
    <source>
        <strain evidence="3">LaAM-08-1</strain>
    </source>
</reference>
<dbReference type="Proteomes" id="UP000054477">
    <property type="component" value="Unassembled WGS sequence"/>
</dbReference>
<evidence type="ECO:0000313" key="3">
    <source>
        <dbReference type="Proteomes" id="UP000054477"/>
    </source>
</evidence>
<name>A0A0C9Y123_9AGAR</name>
<dbReference type="OrthoDB" id="2560085at2759"/>
<keyword evidence="1" id="KW-1133">Transmembrane helix</keyword>
<organism evidence="2 3">
    <name type="scientific">Laccaria amethystina LaAM-08-1</name>
    <dbReference type="NCBI Taxonomy" id="1095629"/>
    <lineage>
        <taxon>Eukaryota</taxon>
        <taxon>Fungi</taxon>
        <taxon>Dikarya</taxon>
        <taxon>Basidiomycota</taxon>
        <taxon>Agaricomycotina</taxon>
        <taxon>Agaricomycetes</taxon>
        <taxon>Agaricomycetidae</taxon>
        <taxon>Agaricales</taxon>
        <taxon>Agaricineae</taxon>
        <taxon>Hydnangiaceae</taxon>
        <taxon>Laccaria</taxon>
    </lineage>
</organism>
<evidence type="ECO:0000256" key="1">
    <source>
        <dbReference type="SAM" id="Phobius"/>
    </source>
</evidence>
<dbReference type="AlphaFoldDB" id="A0A0C9Y123"/>
<keyword evidence="1" id="KW-0472">Membrane</keyword>
<gene>
    <name evidence="2" type="ORF">K443DRAFT_547159</name>
</gene>
<proteinExistence type="predicted"/>
<reference evidence="2 3" key="1">
    <citation type="submission" date="2014-04" db="EMBL/GenBank/DDBJ databases">
        <authorList>
            <consortium name="DOE Joint Genome Institute"/>
            <person name="Kuo A."/>
            <person name="Kohler A."/>
            <person name="Nagy L.G."/>
            <person name="Floudas D."/>
            <person name="Copeland A."/>
            <person name="Barry K.W."/>
            <person name="Cichocki N."/>
            <person name="Veneault-Fourrey C."/>
            <person name="LaButti K."/>
            <person name="Lindquist E.A."/>
            <person name="Lipzen A."/>
            <person name="Lundell T."/>
            <person name="Morin E."/>
            <person name="Murat C."/>
            <person name="Sun H."/>
            <person name="Tunlid A."/>
            <person name="Henrissat B."/>
            <person name="Grigoriev I.V."/>
            <person name="Hibbett D.S."/>
            <person name="Martin F."/>
            <person name="Nordberg H.P."/>
            <person name="Cantor M.N."/>
            <person name="Hua S.X."/>
        </authorList>
    </citation>
    <scope>NUCLEOTIDE SEQUENCE [LARGE SCALE GENOMIC DNA]</scope>
    <source>
        <strain evidence="2 3">LaAM-08-1</strain>
    </source>
</reference>
<keyword evidence="3" id="KW-1185">Reference proteome</keyword>
<keyword evidence="1" id="KW-0812">Transmembrane</keyword>
<dbReference type="HOGENOM" id="CLU_1749977_0_0_1"/>
<dbReference type="EMBL" id="KN838601">
    <property type="protein sequence ID" value="KIK01788.1"/>
    <property type="molecule type" value="Genomic_DNA"/>
</dbReference>
<sequence length="149" mass="16560">MSSSTNHMARKITLFKIATHVPNPSTRRSTPCRSTAQLFAVIAGSVRLNSLIKSQSRLKNIATPPTVVGTDVHIRRRRPSNNSVPSPSFSPSSSSVSLPLASSFHPFSFSLPLSLSLTSLLLLLFSIFPPLSLSLYFLFLLFRFYLRFY</sequence>